<comment type="caution">
    <text evidence="1">The sequence shown here is derived from an EMBL/GenBank/DDBJ whole genome shotgun (WGS) entry which is preliminary data.</text>
</comment>
<dbReference type="HOGENOM" id="CLU_1196900_0_0_1"/>
<sequence>MPTATIEACKKLLTTTHREVFDVINTTSVITRLDDTIASGSNFDRVPFDEDDKVICGSLLDLAMPDATPSSTRNRQADMVLAERLQFPVDWADATVHQSADVEKTKDVFTSLLLIRCKGVICWNAQTVREHVDILRLCRGTGRTRFSSVAALSRVWLGRAPSNALQKRVASTGGIVISYVRASTNNLWAEKQMLLRHNRKEINPMEADSGP</sequence>
<gene>
    <name evidence="1" type="ORF">F443_22681</name>
</gene>
<keyword evidence="2" id="KW-1185">Reference proteome</keyword>
<organism evidence="1 2">
    <name type="scientific">Phytophthora nicotianae P1569</name>
    <dbReference type="NCBI Taxonomy" id="1317065"/>
    <lineage>
        <taxon>Eukaryota</taxon>
        <taxon>Sar</taxon>
        <taxon>Stramenopiles</taxon>
        <taxon>Oomycota</taxon>
        <taxon>Peronosporomycetes</taxon>
        <taxon>Peronosporales</taxon>
        <taxon>Peronosporaceae</taxon>
        <taxon>Phytophthora</taxon>
    </lineage>
</organism>
<accession>V9DV36</accession>
<evidence type="ECO:0000313" key="2">
    <source>
        <dbReference type="Proteomes" id="UP000018721"/>
    </source>
</evidence>
<dbReference type="EMBL" id="ANIZ01004348">
    <property type="protein sequence ID" value="ETI30198.1"/>
    <property type="molecule type" value="Genomic_DNA"/>
</dbReference>
<evidence type="ECO:0000313" key="1">
    <source>
        <dbReference type="EMBL" id="ETI30198.1"/>
    </source>
</evidence>
<proteinExistence type="predicted"/>
<name>V9DV36_PHYNI</name>
<dbReference type="AlphaFoldDB" id="V9DV36"/>
<protein>
    <submittedName>
        <fullName evidence="1">Uncharacterized protein</fullName>
    </submittedName>
</protein>
<dbReference type="Proteomes" id="UP000018721">
    <property type="component" value="Unassembled WGS sequence"/>
</dbReference>
<reference evidence="1 2" key="1">
    <citation type="submission" date="2013-11" db="EMBL/GenBank/DDBJ databases">
        <title>The Genome Sequence of Phytophthora parasitica P1569.</title>
        <authorList>
            <consortium name="The Broad Institute Genomics Platform"/>
            <person name="Russ C."/>
            <person name="Tyler B."/>
            <person name="Panabieres F."/>
            <person name="Shan W."/>
            <person name="Tripathy S."/>
            <person name="Grunwald N."/>
            <person name="Machado M."/>
            <person name="Johnson C.S."/>
            <person name="Arredondo F."/>
            <person name="Hong C."/>
            <person name="Coffey M."/>
            <person name="Young S.K."/>
            <person name="Zeng Q."/>
            <person name="Gargeya S."/>
            <person name="Fitzgerald M."/>
            <person name="Abouelleil A."/>
            <person name="Alvarado L."/>
            <person name="Chapman S.B."/>
            <person name="Gainer-Dewar J."/>
            <person name="Goldberg J."/>
            <person name="Griggs A."/>
            <person name="Gujja S."/>
            <person name="Hansen M."/>
            <person name="Howarth C."/>
            <person name="Imamovic A."/>
            <person name="Ireland A."/>
            <person name="Larimer J."/>
            <person name="McCowan C."/>
            <person name="Murphy C."/>
            <person name="Pearson M."/>
            <person name="Poon T.W."/>
            <person name="Priest M."/>
            <person name="Roberts A."/>
            <person name="Saif S."/>
            <person name="Shea T."/>
            <person name="Sykes S."/>
            <person name="Wortman J."/>
            <person name="Nusbaum C."/>
            <person name="Birren B."/>
        </authorList>
    </citation>
    <scope>NUCLEOTIDE SEQUENCE [LARGE SCALE GENOMIC DNA]</scope>
    <source>
        <strain evidence="1 2">P1569</strain>
    </source>
</reference>